<dbReference type="Proteomes" id="UP001499954">
    <property type="component" value="Unassembled WGS sequence"/>
</dbReference>
<gene>
    <name evidence="1" type="ORF">GCM10009717_32140</name>
</gene>
<accession>A0ABN2R3E8</accession>
<evidence type="ECO:0000313" key="2">
    <source>
        <dbReference type="Proteomes" id="UP001499954"/>
    </source>
</evidence>
<comment type="caution">
    <text evidence="1">The sequence shown here is derived from an EMBL/GenBank/DDBJ whole genome shotgun (WGS) entry which is preliminary data.</text>
</comment>
<proteinExistence type="predicted"/>
<dbReference type="RefSeq" id="WP_281351389.1">
    <property type="nucleotide sequence ID" value="NZ_BAAAMK010000009.1"/>
</dbReference>
<sequence length="42" mass="4527">MAASDVDDLLSDWDLELEVLDERRAFADGDRAEAVAAVHAPA</sequence>
<dbReference type="EMBL" id="BAAAMK010000009">
    <property type="protein sequence ID" value="GAA1962940.1"/>
    <property type="molecule type" value="Genomic_DNA"/>
</dbReference>
<name>A0ABN2R3E8_9MICO</name>
<protein>
    <submittedName>
        <fullName evidence="1">Uncharacterized protein</fullName>
    </submittedName>
</protein>
<keyword evidence="2" id="KW-1185">Reference proteome</keyword>
<evidence type="ECO:0000313" key="1">
    <source>
        <dbReference type="EMBL" id="GAA1962940.1"/>
    </source>
</evidence>
<organism evidence="1 2">
    <name type="scientific">Agromyces allii</name>
    <dbReference type="NCBI Taxonomy" id="393607"/>
    <lineage>
        <taxon>Bacteria</taxon>
        <taxon>Bacillati</taxon>
        <taxon>Actinomycetota</taxon>
        <taxon>Actinomycetes</taxon>
        <taxon>Micrococcales</taxon>
        <taxon>Microbacteriaceae</taxon>
        <taxon>Agromyces</taxon>
    </lineage>
</organism>
<reference evidence="1 2" key="1">
    <citation type="journal article" date="2019" name="Int. J. Syst. Evol. Microbiol.">
        <title>The Global Catalogue of Microorganisms (GCM) 10K type strain sequencing project: providing services to taxonomists for standard genome sequencing and annotation.</title>
        <authorList>
            <consortium name="The Broad Institute Genomics Platform"/>
            <consortium name="The Broad Institute Genome Sequencing Center for Infectious Disease"/>
            <person name="Wu L."/>
            <person name="Ma J."/>
        </authorList>
    </citation>
    <scope>NUCLEOTIDE SEQUENCE [LARGE SCALE GENOMIC DNA]</scope>
    <source>
        <strain evidence="1 2">JCM 13584</strain>
    </source>
</reference>